<gene>
    <name evidence="6" type="ORF">Bpfe_020557</name>
</gene>
<dbReference type="Proteomes" id="UP001233172">
    <property type="component" value="Unassembled WGS sequence"/>
</dbReference>
<evidence type="ECO:0000313" key="6">
    <source>
        <dbReference type="EMBL" id="KAK0050006.1"/>
    </source>
</evidence>
<dbReference type="PANTHER" id="PTHR10903">
    <property type="entry name" value="GTPASE, IMAP FAMILY MEMBER-RELATED"/>
    <property type="match status" value="1"/>
</dbReference>
<evidence type="ECO:0000313" key="7">
    <source>
        <dbReference type="Proteomes" id="UP001233172"/>
    </source>
</evidence>
<evidence type="ECO:0000256" key="1">
    <source>
        <dbReference type="ARBA" id="ARBA00008535"/>
    </source>
</evidence>
<dbReference type="EMBL" id="JASAOG010000119">
    <property type="protein sequence ID" value="KAK0050006.1"/>
    <property type="molecule type" value="Genomic_DNA"/>
</dbReference>
<comment type="caution">
    <text evidence="6">The sequence shown here is derived from an EMBL/GenBank/DDBJ whole genome shotgun (WGS) entry which is preliminary data.</text>
</comment>
<keyword evidence="4" id="KW-0472">Membrane</keyword>
<dbReference type="Pfam" id="PF04548">
    <property type="entry name" value="AIG1"/>
    <property type="match status" value="1"/>
</dbReference>
<dbReference type="AlphaFoldDB" id="A0AAD8B8R1"/>
<reference evidence="6" key="1">
    <citation type="journal article" date="2023" name="PLoS Negl. Trop. Dis.">
        <title>A genome sequence for Biomphalaria pfeifferi, the major vector snail for the human-infecting parasite Schistosoma mansoni.</title>
        <authorList>
            <person name="Bu L."/>
            <person name="Lu L."/>
            <person name="Laidemitt M.R."/>
            <person name="Zhang S.M."/>
            <person name="Mutuku M."/>
            <person name="Mkoji G."/>
            <person name="Steinauer M."/>
            <person name="Loker E.S."/>
        </authorList>
    </citation>
    <scope>NUCLEOTIDE SEQUENCE</scope>
    <source>
        <strain evidence="6">KasaAsao</strain>
    </source>
</reference>
<reference evidence="6" key="2">
    <citation type="submission" date="2023-04" db="EMBL/GenBank/DDBJ databases">
        <authorList>
            <person name="Bu L."/>
            <person name="Lu L."/>
            <person name="Laidemitt M.R."/>
            <person name="Zhang S.M."/>
            <person name="Mutuku M."/>
            <person name="Mkoji G."/>
            <person name="Steinauer M."/>
            <person name="Loker E.S."/>
        </authorList>
    </citation>
    <scope>NUCLEOTIDE SEQUENCE</scope>
    <source>
        <strain evidence="6">KasaAsao</strain>
        <tissue evidence="6">Whole Snail</tissue>
    </source>
</reference>
<keyword evidence="2" id="KW-0547">Nucleotide-binding</keyword>
<feature type="transmembrane region" description="Helical" evidence="4">
    <location>
        <begin position="219"/>
        <end position="242"/>
    </location>
</feature>
<dbReference type="PANTHER" id="PTHR10903:SF184">
    <property type="entry name" value="GTP-BINDING PROTEIN A"/>
    <property type="match status" value="1"/>
</dbReference>
<dbReference type="Gene3D" id="3.40.50.300">
    <property type="entry name" value="P-loop containing nucleotide triphosphate hydrolases"/>
    <property type="match status" value="1"/>
</dbReference>
<comment type="similarity">
    <text evidence="1">Belongs to the TRAFAC class TrmE-Era-EngA-EngB-Septin-like GTPase superfamily. AIG1/Toc34/Toc159-like paraseptin GTPase family. IAN subfamily.</text>
</comment>
<keyword evidence="3" id="KW-0342">GTP-binding</keyword>
<keyword evidence="4" id="KW-0812">Transmembrane</keyword>
<organism evidence="6 7">
    <name type="scientific">Biomphalaria pfeifferi</name>
    <name type="common">Bloodfluke planorb</name>
    <name type="synonym">Freshwater snail</name>
    <dbReference type="NCBI Taxonomy" id="112525"/>
    <lineage>
        <taxon>Eukaryota</taxon>
        <taxon>Metazoa</taxon>
        <taxon>Spiralia</taxon>
        <taxon>Lophotrochozoa</taxon>
        <taxon>Mollusca</taxon>
        <taxon>Gastropoda</taxon>
        <taxon>Heterobranchia</taxon>
        <taxon>Euthyneura</taxon>
        <taxon>Panpulmonata</taxon>
        <taxon>Hygrophila</taxon>
        <taxon>Lymnaeoidea</taxon>
        <taxon>Planorbidae</taxon>
        <taxon>Biomphalaria</taxon>
    </lineage>
</organism>
<sequence>MKRILLVGRAGNGLTSCVQSINKVQPGCRPIEIYALECPGVGDKGEDRRESIESTRNNLKEIIKAYDKDGGIDAIALVLKYGVRFTKQEKDAVEEVKLMFGANVFQEHGIIIMTYGDLFEGYDVGKENYFIDWASEQRGDIEKLFQDVQTRVYLFDNKADNIQKRREQVEHLSQCFMHFRKPYTLEDFEKASQLDIDSIFGQANPKCQFLLCLQKHFKIIMGFLFLFFILCLIILFCDLYVIK</sequence>
<protein>
    <submittedName>
        <fullName evidence="6">Protein AIG1</fullName>
    </submittedName>
</protein>
<evidence type="ECO:0000259" key="5">
    <source>
        <dbReference type="Pfam" id="PF04548"/>
    </source>
</evidence>
<name>A0AAD8B8R1_BIOPF</name>
<proteinExistence type="inferred from homology"/>
<keyword evidence="7" id="KW-1185">Reference proteome</keyword>
<dbReference type="GO" id="GO:0005525">
    <property type="term" value="F:GTP binding"/>
    <property type="evidence" value="ECO:0007669"/>
    <property type="project" value="UniProtKB-KW"/>
</dbReference>
<accession>A0AAD8B8R1</accession>
<evidence type="ECO:0000256" key="2">
    <source>
        <dbReference type="ARBA" id="ARBA00022741"/>
    </source>
</evidence>
<evidence type="ECO:0000256" key="3">
    <source>
        <dbReference type="ARBA" id="ARBA00023134"/>
    </source>
</evidence>
<feature type="domain" description="AIG1-type G" evidence="5">
    <location>
        <begin position="53"/>
        <end position="175"/>
    </location>
</feature>
<dbReference type="InterPro" id="IPR027417">
    <property type="entry name" value="P-loop_NTPase"/>
</dbReference>
<keyword evidence="4" id="KW-1133">Transmembrane helix</keyword>
<dbReference type="InterPro" id="IPR045058">
    <property type="entry name" value="GIMA/IAN/Toc"/>
</dbReference>
<dbReference type="InterPro" id="IPR006703">
    <property type="entry name" value="G_AIG1"/>
</dbReference>
<evidence type="ECO:0000256" key="4">
    <source>
        <dbReference type="SAM" id="Phobius"/>
    </source>
</evidence>